<keyword evidence="3" id="KW-0732">Signal</keyword>
<gene>
    <name evidence="5" type="ORF">SFRA_025285</name>
</gene>
<dbReference type="RefSeq" id="WP_050363992.1">
    <property type="nucleotide sequence ID" value="NZ_CP134822.1"/>
</dbReference>
<feature type="chain" id="PRO_5043190166" evidence="3">
    <location>
        <begin position="41"/>
        <end position="270"/>
    </location>
</feature>
<evidence type="ECO:0000256" key="1">
    <source>
        <dbReference type="SAM" id="MobiDB-lite"/>
    </source>
</evidence>
<keyword evidence="2" id="KW-0472">Membrane</keyword>
<feature type="domain" description="YncI copper-binding" evidence="4">
    <location>
        <begin position="112"/>
        <end position="174"/>
    </location>
</feature>
<evidence type="ECO:0000256" key="2">
    <source>
        <dbReference type="SAM" id="Phobius"/>
    </source>
</evidence>
<evidence type="ECO:0000313" key="5">
    <source>
        <dbReference type="EMBL" id="RKM92207.1"/>
    </source>
</evidence>
<protein>
    <submittedName>
        <fullName evidence="5">DUF1775 domain-containing protein</fullName>
    </submittedName>
</protein>
<keyword evidence="2" id="KW-0812">Transmembrane</keyword>
<dbReference type="EMBL" id="JNAD02000014">
    <property type="protein sequence ID" value="RKM92207.1"/>
    <property type="molecule type" value="Genomic_DNA"/>
</dbReference>
<reference evidence="5 6" key="1">
    <citation type="journal article" date="2014" name="Genome Announc.">
        <title>Draft Genome Sequence of Streptomyces fradiae ATCC 19609, a Strain Highly Sensitive to Antibiotics.</title>
        <authorList>
            <person name="Bekker O.B."/>
            <person name="Klimina K.M."/>
            <person name="Vatlin A.A."/>
            <person name="Zakharevich N.V."/>
            <person name="Kasianov A.S."/>
            <person name="Danilenko V.N."/>
        </authorList>
    </citation>
    <scope>NUCLEOTIDE SEQUENCE [LARGE SCALE GENOMIC DNA]</scope>
    <source>
        <strain evidence="5 6">ATCC 19609</strain>
    </source>
</reference>
<dbReference type="Proteomes" id="UP000028058">
    <property type="component" value="Unassembled WGS sequence"/>
</dbReference>
<feature type="region of interest" description="Disordered" evidence="1">
    <location>
        <begin position="152"/>
        <end position="213"/>
    </location>
</feature>
<name>A0A420UX46_9ACTN</name>
<feature type="compositionally biased region" description="Low complexity" evidence="1">
    <location>
        <begin position="199"/>
        <end position="213"/>
    </location>
</feature>
<sequence length="270" mass="27213">MSVHPRPLSAHPRPHTLRRVTAAAALTLGAAALTVAPAHAHAHVTAADARALAENVTLAFTSEAENPGAGFTELRVELPDGIEPSAVQLKKAPKGWKLKTTDGGYRLAGPETPAGTDAAYEITVRQLPDARKLAFKTVETYADGTVARWIETSDAGHGHGDGHDSGQPAPVLELKPAAPGAEPVGPGDSGAEDSDDKAGAATAAAPEPSATVAEDTATAADGAEEAEQTAAAGEDSGSSVLPLAAGAVGVLALGGGVWWFLRRRNAADAG</sequence>
<dbReference type="CDD" id="cd12087">
    <property type="entry name" value="TM_EGFR-like"/>
    <property type="match status" value="1"/>
</dbReference>
<organism evidence="5 6">
    <name type="scientific">Streptomyces xinghaiensis</name>
    <dbReference type="NCBI Taxonomy" id="1038928"/>
    <lineage>
        <taxon>Bacteria</taxon>
        <taxon>Bacillati</taxon>
        <taxon>Actinomycetota</taxon>
        <taxon>Actinomycetes</taxon>
        <taxon>Kitasatosporales</taxon>
        <taxon>Streptomycetaceae</taxon>
        <taxon>Streptomyces</taxon>
    </lineage>
</organism>
<comment type="caution">
    <text evidence="5">The sequence shown here is derived from an EMBL/GenBank/DDBJ whole genome shotgun (WGS) entry which is preliminary data.</text>
</comment>
<dbReference type="OrthoDB" id="3296726at2"/>
<proteinExistence type="predicted"/>
<feature type="compositionally biased region" description="Basic and acidic residues" evidence="1">
    <location>
        <begin position="154"/>
        <end position="164"/>
    </location>
</feature>
<evidence type="ECO:0000256" key="3">
    <source>
        <dbReference type="SAM" id="SignalP"/>
    </source>
</evidence>
<keyword evidence="6" id="KW-1185">Reference proteome</keyword>
<accession>A0A420UX46</accession>
<feature type="transmembrane region" description="Helical" evidence="2">
    <location>
        <begin position="240"/>
        <end position="261"/>
    </location>
</feature>
<feature type="compositionally biased region" description="Low complexity" evidence="1">
    <location>
        <begin position="176"/>
        <end position="186"/>
    </location>
</feature>
<feature type="signal peptide" evidence="3">
    <location>
        <begin position="1"/>
        <end position="40"/>
    </location>
</feature>
<dbReference type="InterPro" id="IPR012533">
    <property type="entry name" value="YcnI-copper_dom"/>
</dbReference>
<dbReference type="Gene3D" id="2.60.40.2230">
    <property type="entry name" value="Uncharacterised protein YcnI-like PF07987, DUF1775"/>
    <property type="match status" value="1"/>
</dbReference>
<keyword evidence="2" id="KW-1133">Transmembrane helix</keyword>
<dbReference type="InterPro" id="IPR038507">
    <property type="entry name" value="YcnI-like_sf"/>
</dbReference>
<evidence type="ECO:0000313" key="6">
    <source>
        <dbReference type="Proteomes" id="UP000028058"/>
    </source>
</evidence>
<dbReference type="AlphaFoldDB" id="A0A420UX46"/>
<evidence type="ECO:0000259" key="4">
    <source>
        <dbReference type="Pfam" id="PF07987"/>
    </source>
</evidence>
<dbReference type="Pfam" id="PF07987">
    <property type="entry name" value="DUF1775"/>
    <property type="match status" value="1"/>
</dbReference>